<gene>
    <name evidence="1" type="ORF">HPB50_001049</name>
</gene>
<comment type="caution">
    <text evidence="1">The sequence shown here is derived from an EMBL/GenBank/DDBJ whole genome shotgun (WGS) entry which is preliminary data.</text>
</comment>
<evidence type="ECO:0000313" key="2">
    <source>
        <dbReference type="Proteomes" id="UP000821845"/>
    </source>
</evidence>
<sequence length="217" mass="24758">MSTKVNRELLFDSINAVIEESARRNRKFTETVELQIALKNLNPHKEKPAYGSFRVKYCTKPNFKVCVIGDQQHCDEAKAKGLDFIGMDTVRMMRKKSSIAKKIIKKFDGFLASTTIMADVTKLVGPMMKKMNKLPLPLEHGDSLNEKAHELRTTMRFQMKRVLWLAVSVGHVKMTPAMLAENINDAVNSLLTLLKKQWLNIKSLHIKSTMGPPQRIY</sequence>
<evidence type="ECO:0000313" key="1">
    <source>
        <dbReference type="EMBL" id="KAH6923410.1"/>
    </source>
</evidence>
<name>A0ACB7RLP8_HYAAI</name>
<proteinExistence type="predicted"/>
<dbReference type="Proteomes" id="UP000821845">
    <property type="component" value="Chromosome 8"/>
</dbReference>
<keyword evidence="2" id="KW-1185">Reference proteome</keyword>
<dbReference type="EMBL" id="CM023488">
    <property type="protein sequence ID" value="KAH6923410.1"/>
    <property type="molecule type" value="Genomic_DNA"/>
</dbReference>
<reference evidence="1" key="1">
    <citation type="submission" date="2020-05" db="EMBL/GenBank/DDBJ databases">
        <title>Large-scale comparative analyses of tick genomes elucidate their genetic diversity and vector capacities.</title>
        <authorList>
            <person name="Jia N."/>
            <person name="Wang J."/>
            <person name="Shi W."/>
            <person name="Du L."/>
            <person name="Sun Y."/>
            <person name="Zhan W."/>
            <person name="Jiang J."/>
            <person name="Wang Q."/>
            <person name="Zhang B."/>
            <person name="Ji P."/>
            <person name="Sakyi L.B."/>
            <person name="Cui X."/>
            <person name="Yuan T."/>
            <person name="Jiang B."/>
            <person name="Yang W."/>
            <person name="Lam T.T.-Y."/>
            <person name="Chang Q."/>
            <person name="Ding S."/>
            <person name="Wang X."/>
            <person name="Zhu J."/>
            <person name="Ruan X."/>
            <person name="Zhao L."/>
            <person name="Wei J."/>
            <person name="Que T."/>
            <person name="Du C."/>
            <person name="Cheng J."/>
            <person name="Dai P."/>
            <person name="Han X."/>
            <person name="Huang E."/>
            <person name="Gao Y."/>
            <person name="Liu J."/>
            <person name="Shao H."/>
            <person name="Ye R."/>
            <person name="Li L."/>
            <person name="Wei W."/>
            <person name="Wang X."/>
            <person name="Wang C."/>
            <person name="Yang T."/>
            <person name="Huo Q."/>
            <person name="Li W."/>
            <person name="Guo W."/>
            <person name="Chen H."/>
            <person name="Zhou L."/>
            <person name="Ni X."/>
            <person name="Tian J."/>
            <person name="Zhou Y."/>
            <person name="Sheng Y."/>
            <person name="Liu T."/>
            <person name="Pan Y."/>
            <person name="Xia L."/>
            <person name="Li J."/>
            <person name="Zhao F."/>
            <person name="Cao W."/>
        </authorList>
    </citation>
    <scope>NUCLEOTIDE SEQUENCE</scope>
    <source>
        <strain evidence="1">Hyas-2018</strain>
    </source>
</reference>
<protein>
    <submittedName>
        <fullName evidence="1">Uncharacterized protein</fullName>
    </submittedName>
</protein>
<organism evidence="1 2">
    <name type="scientific">Hyalomma asiaticum</name>
    <name type="common">Tick</name>
    <dbReference type="NCBI Taxonomy" id="266040"/>
    <lineage>
        <taxon>Eukaryota</taxon>
        <taxon>Metazoa</taxon>
        <taxon>Ecdysozoa</taxon>
        <taxon>Arthropoda</taxon>
        <taxon>Chelicerata</taxon>
        <taxon>Arachnida</taxon>
        <taxon>Acari</taxon>
        <taxon>Parasitiformes</taxon>
        <taxon>Ixodida</taxon>
        <taxon>Ixodoidea</taxon>
        <taxon>Ixodidae</taxon>
        <taxon>Hyalomminae</taxon>
        <taxon>Hyalomma</taxon>
    </lineage>
</organism>
<accession>A0ACB7RLP8</accession>